<evidence type="ECO:0000313" key="1">
    <source>
        <dbReference type="EMBL" id="KAJ8881057.1"/>
    </source>
</evidence>
<comment type="caution">
    <text evidence="1">The sequence shown here is derived from an EMBL/GenBank/DDBJ whole genome shotgun (WGS) entry which is preliminary data.</text>
</comment>
<gene>
    <name evidence="1" type="ORF">PR048_017530</name>
</gene>
<organism evidence="1 2">
    <name type="scientific">Dryococelus australis</name>
    <dbReference type="NCBI Taxonomy" id="614101"/>
    <lineage>
        <taxon>Eukaryota</taxon>
        <taxon>Metazoa</taxon>
        <taxon>Ecdysozoa</taxon>
        <taxon>Arthropoda</taxon>
        <taxon>Hexapoda</taxon>
        <taxon>Insecta</taxon>
        <taxon>Pterygota</taxon>
        <taxon>Neoptera</taxon>
        <taxon>Polyneoptera</taxon>
        <taxon>Phasmatodea</taxon>
        <taxon>Verophasmatodea</taxon>
        <taxon>Anareolatae</taxon>
        <taxon>Phasmatidae</taxon>
        <taxon>Eurycanthinae</taxon>
        <taxon>Dryococelus</taxon>
    </lineage>
</organism>
<sequence>MRQPGRGTLPSSRPLCMSKQQSVSHQCYDIALEPKELQADTSQSGRGAALFHNGQPLQKTSMHQHLNVTHMTLGHVQLFTTSDGVLLALATIIKEGWPEWRSDVPEDRRTFGGTSRNEGRNAMESTCKSLGHRSKSSQSKRDIVLATYEGRCREIMPHASSVQSSRLSPEHGILALNFIPLSPMGKWESRKICESSKKHHEEKPANLWLALLEWRNIPTSGLRTSPVQLLMSRRTRTQMPTSTGLLKPRVPERVPNY</sequence>
<keyword evidence="2" id="KW-1185">Reference proteome</keyword>
<proteinExistence type="predicted"/>
<dbReference type="Proteomes" id="UP001159363">
    <property type="component" value="Chromosome 5"/>
</dbReference>
<name>A0ABQ9H9S5_9NEOP</name>
<protein>
    <submittedName>
        <fullName evidence="1">Uncharacterized protein</fullName>
    </submittedName>
</protein>
<evidence type="ECO:0000313" key="2">
    <source>
        <dbReference type="Proteomes" id="UP001159363"/>
    </source>
</evidence>
<dbReference type="EMBL" id="JARBHB010000006">
    <property type="protein sequence ID" value="KAJ8881057.1"/>
    <property type="molecule type" value="Genomic_DNA"/>
</dbReference>
<accession>A0ABQ9H9S5</accession>
<reference evidence="1 2" key="1">
    <citation type="submission" date="2023-02" db="EMBL/GenBank/DDBJ databases">
        <title>LHISI_Scaffold_Assembly.</title>
        <authorList>
            <person name="Stuart O.P."/>
            <person name="Cleave R."/>
            <person name="Magrath M.J.L."/>
            <person name="Mikheyev A.S."/>
        </authorList>
    </citation>
    <scope>NUCLEOTIDE SEQUENCE [LARGE SCALE GENOMIC DNA]</scope>
    <source>
        <strain evidence="1">Daus_M_001</strain>
        <tissue evidence="1">Leg muscle</tissue>
    </source>
</reference>